<sequence>MNTGRNFGPWLAALAILVVAGGFVPYGLLAGHRGWFTTLFWGGFGLAVVVLIAAGVKGWKDE</sequence>
<reference evidence="2 3" key="1">
    <citation type="submission" date="2022-10" db="EMBL/GenBank/DDBJ databases">
        <title>Pararhodobacter sp. nov., isolated from marine algae.</title>
        <authorList>
            <person name="Choi B.J."/>
            <person name="Kim J.M."/>
            <person name="Lee J.K."/>
            <person name="Choi D.G."/>
            <person name="Jeon C.O."/>
        </authorList>
    </citation>
    <scope>NUCLEOTIDE SEQUENCE [LARGE SCALE GENOMIC DNA]</scope>
    <source>
        <strain evidence="2 3">ZQ420</strain>
    </source>
</reference>
<dbReference type="RefSeq" id="WP_127104721.1">
    <property type="nucleotide sequence ID" value="NZ_JAPDFL010000001.1"/>
</dbReference>
<comment type="caution">
    <text evidence="2">The sequence shown here is derived from an EMBL/GenBank/DDBJ whole genome shotgun (WGS) entry which is preliminary data.</text>
</comment>
<feature type="transmembrane region" description="Helical" evidence="1">
    <location>
        <begin position="35"/>
        <end position="56"/>
    </location>
</feature>
<evidence type="ECO:0000313" key="2">
    <source>
        <dbReference type="EMBL" id="MCW1932212.1"/>
    </source>
</evidence>
<dbReference type="Proteomes" id="UP001208938">
    <property type="component" value="Unassembled WGS sequence"/>
</dbReference>
<organism evidence="2 3">
    <name type="scientific">Pararhodobacter zhoushanensis</name>
    <dbReference type="NCBI Taxonomy" id="2479545"/>
    <lineage>
        <taxon>Bacteria</taxon>
        <taxon>Pseudomonadati</taxon>
        <taxon>Pseudomonadota</taxon>
        <taxon>Alphaproteobacteria</taxon>
        <taxon>Rhodobacterales</taxon>
        <taxon>Paracoccaceae</taxon>
        <taxon>Pararhodobacter</taxon>
    </lineage>
</organism>
<dbReference type="EMBL" id="JAPDFL010000001">
    <property type="protein sequence ID" value="MCW1932212.1"/>
    <property type="molecule type" value="Genomic_DNA"/>
</dbReference>
<keyword evidence="1" id="KW-0812">Transmembrane</keyword>
<evidence type="ECO:0000313" key="3">
    <source>
        <dbReference type="Proteomes" id="UP001208938"/>
    </source>
</evidence>
<keyword evidence="1" id="KW-0472">Membrane</keyword>
<protein>
    <recommendedName>
        <fullName evidence="4">DUF4175 domain-containing protein</fullName>
    </recommendedName>
</protein>
<feature type="transmembrane region" description="Helical" evidence="1">
    <location>
        <begin position="7"/>
        <end position="29"/>
    </location>
</feature>
<accession>A0ABT3GXH2</accession>
<evidence type="ECO:0008006" key="4">
    <source>
        <dbReference type="Google" id="ProtNLM"/>
    </source>
</evidence>
<evidence type="ECO:0000256" key="1">
    <source>
        <dbReference type="SAM" id="Phobius"/>
    </source>
</evidence>
<gene>
    <name evidence="2" type="ORF">OKW52_08035</name>
</gene>
<proteinExistence type="predicted"/>
<name>A0ABT3GXH2_9RHOB</name>
<keyword evidence="3" id="KW-1185">Reference proteome</keyword>
<keyword evidence="1" id="KW-1133">Transmembrane helix</keyword>